<dbReference type="GO" id="GO:0005524">
    <property type="term" value="F:ATP binding"/>
    <property type="evidence" value="ECO:0007669"/>
    <property type="project" value="InterPro"/>
</dbReference>
<evidence type="ECO:0000259" key="1">
    <source>
        <dbReference type="PROSITE" id="PS50011"/>
    </source>
</evidence>
<feature type="non-terminal residue" evidence="2">
    <location>
        <position position="1"/>
    </location>
</feature>
<dbReference type="InterPro" id="IPR050122">
    <property type="entry name" value="RTK"/>
</dbReference>
<sequence length="34" mass="3930">MEYLHSKKCIHRDLAARNVLLAETRICKIADFGL</sequence>
<dbReference type="InterPro" id="IPR011009">
    <property type="entry name" value="Kinase-like_dom_sf"/>
</dbReference>
<evidence type="ECO:0000313" key="3">
    <source>
        <dbReference type="Proteomes" id="UP000663848"/>
    </source>
</evidence>
<comment type="caution">
    <text evidence="2">The sequence shown here is derived from an EMBL/GenBank/DDBJ whole genome shotgun (WGS) entry which is preliminary data.</text>
</comment>
<feature type="domain" description="Protein kinase" evidence="1">
    <location>
        <begin position="1"/>
        <end position="34"/>
    </location>
</feature>
<protein>
    <recommendedName>
        <fullName evidence="1">Protein kinase domain-containing protein</fullName>
    </recommendedName>
</protein>
<evidence type="ECO:0000313" key="2">
    <source>
        <dbReference type="EMBL" id="CAF5108832.1"/>
    </source>
</evidence>
<dbReference type="EMBL" id="CAJOBR010074511">
    <property type="protein sequence ID" value="CAF5108832.1"/>
    <property type="molecule type" value="Genomic_DNA"/>
</dbReference>
<dbReference type="PROSITE" id="PS50011">
    <property type="entry name" value="PROTEIN_KINASE_DOM"/>
    <property type="match status" value="1"/>
</dbReference>
<dbReference type="GO" id="GO:0043235">
    <property type="term" value="C:receptor complex"/>
    <property type="evidence" value="ECO:0007669"/>
    <property type="project" value="TreeGrafter"/>
</dbReference>
<dbReference type="GO" id="GO:0004714">
    <property type="term" value="F:transmembrane receptor protein tyrosine kinase activity"/>
    <property type="evidence" value="ECO:0007669"/>
    <property type="project" value="TreeGrafter"/>
</dbReference>
<dbReference type="SUPFAM" id="SSF56112">
    <property type="entry name" value="Protein kinase-like (PK-like)"/>
    <property type="match status" value="1"/>
</dbReference>
<dbReference type="PROSITE" id="PS00109">
    <property type="entry name" value="PROTEIN_KINASE_TYR"/>
    <property type="match status" value="1"/>
</dbReference>
<dbReference type="PANTHER" id="PTHR24416:SF600">
    <property type="entry name" value="PDGF- AND VEGF-RECEPTOR RELATED, ISOFORM J"/>
    <property type="match status" value="1"/>
</dbReference>
<dbReference type="GO" id="GO:0007169">
    <property type="term" value="P:cell surface receptor protein tyrosine kinase signaling pathway"/>
    <property type="evidence" value="ECO:0007669"/>
    <property type="project" value="TreeGrafter"/>
</dbReference>
<dbReference type="GO" id="GO:0005886">
    <property type="term" value="C:plasma membrane"/>
    <property type="evidence" value="ECO:0007669"/>
    <property type="project" value="TreeGrafter"/>
</dbReference>
<dbReference type="PANTHER" id="PTHR24416">
    <property type="entry name" value="TYROSINE-PROTEIN KINASE RECEPTOR"/>
    <property type="match status" value="1"/>
</dbReference>
<organism evidence="2 3">
    <name type="scientific">Rotaria socialis</name>
    <dbReference type="NCBI Taxonomy" id="392032"/>
    <lineage>
        <taxon>Eukaryota</taxon>
        <taxon>Metazoa</taxon>
        <taxon>Spiralia</taxon>
        <taxon>Gnathifera</taxon>
        <taxon>Rotifera</taxon>
        <taxon>Eurotatoria</taxon>
        <taxon>Bdelloidea</taxon>
        <taxon>Philodinida</taxon>
        <taxon>Philodinidae</taxon>
        <taxon>Rotaria</taxon>
    </lineage>
</organism>
<dbReference type="Pfam" id="PF07714">
    <property type="entry name" value="PK_Tyr_Ser-Thr"/>
    <property type="match status" value="1"/>
</dbReference>
<dbReference type="InterPro" id="IPR008266">
    <property type="entry name" value="Tyr_kinase_AS"/>
</dbReference>
<dbReference type="Proteomes" id="UP000663848">
    <property type="component" value="Unassembled WGS sequence"/>
</dbReference>
<gene>
    <name evidence="2" type="ORF">QYT958_LOCUS45293</name>
</gene>
<dbReference type="InterPro" id="IPR000719">
    <property type="entry name" value="Prot_kinase_dom"/>
</dbReference>
<name>A0A822EZ58_9BILA</name>
<accession>A0A822EZ58</accession>
<dbReference type="Gene3D" id="1.10.510.10">
    <property type="entry name" value="Transferase(Phosphotransferase) domain 1"/>
    <property type="match status" value="1"/>
</dbReference>
<dbReference type="InterPro" id="IPR001245">
    <property type="entry name" value="Ser-Thr/Tyr_kinase_cat_dom"/>
</dbReference>
<reference evidence="2" key="1">
    <citation type="submission" date="2021-02" db="EMBL/GenBank/DDBJ databases">
        <authorList>
            <person name="Nowell W R."/>
        </authorList>
    </citation>
    <scope>NUCLEOTIDE SEQUENCE</scope>
</reference>
<dbReference type="AlphaFoldDB" id="A0A822EZ58"/>
<proteinExistence type="predicted"/>